<organism evidence="1 2">
    <name type="scientific">Paramecium primaurelia</name>
    <dbReference type="NCBI Taxonomy" id="5886"/>
    <lineage>
        <taxon>Eukaryota</taxon>
        <taxon>Sar</taxon>
        <taxon>Alveolata</taxon>
        <taxon>Ciliophora</taxon>
        <taxon>Intramacronucleata</taxon>
        <taxon>Oligohymenophorea</taxon>
        <taxon>Peniculida</taxon>
        <taxon>Parameciidae</taxon>
        <taxon>Paramecium</taxon>
    </lineage>
</organism>
<sequence length="243" mass="28854">MSQQFCLSFKIIHQFQIQSQMLNSKLNISTLLINNQCYLIFAIKGLIFVSKFGSIRYRQIQADTLFFMFNFKLNYLYLQSFITLISELIYQTQFIIEIDSHCLMVYLIFLYFENQINKLLRKKSCKLKVNQSQKFEHSYPQKIYNYTVNTLLKLTTYQSTPNQSLTYKSNFNDCQPKTKIKKIFLMQDLNLTDRTFIITMVIILDRQASLCYFPNSSDIDNFDQSDLLHFSNNVCIIAHQQLQ</sequence>
<dbReference type="Proteomes" id="UP000688137">
    <property type="component" value="Unassembled WGS sequence"/>
</dbReference>
<gene>
    <name evidence="1" type="ORF">PPRIM_AZ9-3.1.T1020012</name>
</gene>
<keyword evidence="2" id="KW-1185">Reference proteome</keyword>
<comment type="caution">
    <text evidence="1">The sequence shown here is derived from an EMBL/GenBank/DDBJ whole genome shotgun (WGS) entry which is preliminary data.</text>
</comment>
<dbReference type="EMBL" id="CAJJDM010000105">
    <property type="protein sequence ID" value="CAD8096630.1"/>
    <property type="molecule type" value="Genomic_DNA"/>
</dbReference>
<proteinExistence type="predicted"/>
<dbReference type="AlphaFoldDB" id="A0A8S1NY57"/>
<protein>
    <submittedName>
        <fullName evidence="1">Uncharacterized protein</fullName>
    </submittedName>
</protein>
<evidence type="ECO:0000313" key="2">
    <source>
        <dbReference type="Proteomes" id="UP000688137"/>
    </source>
</evidence>
<name>A0A8S1NY57_PARPR</name>
<accession>A0A8S1NY57</accession>
<evidence type="ECO:0000313" key="1">
    <source>
        <dbReference type="EMBL" id="CAD8096630.1"/>
    </source>
</evidence>
<reference evidence="1" key="1">
    <citation type="submission" date="2021-01" db="EMBL/GenBank/DDBJ databases">
        <authorList>
            <consortium name="Genoscope - CEA"/>
            <person name="William W."/>
        </authorList>
    </citation>
    <scope>NUCLEOTIDE SEQUENCE</scope>
</reference>